<dbReference type="EMBL" id="JAANER010000006">
    <property type="protein sequence ID" value="KAG9188624.1"/>
    <property type="molecule type" value="Genomic_DNA"/>
</dbReference>
<keyword evidence="2" id="KW-1185">Reference proteome</keyword>
<comment type="caution">
    <text evidence="1">The sequence shown here is derived from an EMBL/GenBank/DDBJ whole genome shotgun (WGS) entry which is preliminary data.</text>
</comment>
<proteinExistence type="predicted"/>
<accession>A0AAD4I9F4</accession>
<reference evidence="1" key="1">
    <citation type="submission" date="2021-07" db="EMBL/GenBank/DDBJ databases">
        <title>Genome Resource of American Ginseng Black Spot Pathogen Alternaria panax.</title>
        <authorList>
            <person name="Qiu C."/>
            <person name="Wang W."/>
            <person name="Liu Z."/>
        </authorList>
    </citation>
    <scope>NUCLEOTIDE SEQUENCE</scope>
    <source>
        <strain evidence="1">BNCC115425</strain>
    </source>
</reference>
<organism evidence="1 2">
    <name type="scientific">Alternaria panax</name>
    <dbReference type="NCBI Taxonomy" id="48097"/>
    <lineage>
        <taxon>Eukaryota</taxon>
        <taxon>Fungi</taxon>
        <taxon>Dikarya</taxon>
        <taxon>Ascomycota</taxon>
        <taxon>Pezizomycotina</taxon>
        <taxon>Dothideomycetes</taxon>
        <taxon>Pleosporomycetidae</taxon>
        <taxon>Pleosporales</taxon>
        <taxon>Pleosporineae</taxon>
        <taxon>Pleosporaceae</taxon>
        <taxon>Alternaria</taxon>
        <taxon>Alternaria sect. Panax</taxon>
    </lineage>
</organism>
<dbReference type="Proteomes" id="UP001199106">
    <property type="component" value="Unassembled WGS sequence"/>
</dbReference>
<evidence type="ECO:0000313" key="1">
    <source>
        <dbReference type="EMBL" id="KAG9188624.1"/>
    </source>
</evidence>
<name>A0AAD4I9F4_9PLEO</name>
<protein>
    <submittedName>
        <fullName evidence="1">Uncharacterized protein</fullName>
    </submittedName>
</protein>
<sequence>MPSAISPSQHNRPGLLLVHPRLHDPVPSNAETFLRWTKLHFRDLLNVPDSGSGQVTHDLRFGAPDSDDNYTHSEKEGSLPKYMYTCVVSDVGFLKGDAYNDVSRKLNLEKTRELEKGEVAVGFQENGKGEAMVFDIVDAKFAVYEEVGSSGMETSYQELPTHLTTRGGMAPKSVMVAVHIDLPQNTTNTNIDTVPKALQSSLFTLVKAAVPPALKPYSSLYRWSGVEAQPDHHPLISKDGRGEWMLLLLLVDEEGKTLIREHAVMLVQGWVNEERGKLGGGEIEFGVWEGEILMG</sequence>
<dbReference type="AlphaFoldDB" id="A0AAD4I9F4"/>
<gene>
    <name evidence="1" type="ORF">G6011_07329</name>
</gene>
<evidence type="ECO:0000313" key="2">
    <source>
        <dbReference type="Proteomes" id="UP001199106"/>
    </source>
</evidence>